<dbReference type="OrthoDB" id="529699at2759"/>
<dbReference type="EMBL" id="JAEHOE010000020">
    <property type="protein sequence ID" value="KAG2496086.1"/>
    <property type="molecule type" value="Genomic_DNA"/>
</dbReference>
<accession>A0A835Y8C9</accession>
<feature type="region of interest" description="Disordered" evidence="1">
    <location>
        <begin position="132"/>
        <end position="180"/>
    </location>
</feature>
<feature type="region of interest" description="Disordered" evidence="1">
    <location>
        <begin position="87"/>
        <end position="108"/>
    </location>
</feature>
<evidence type="ECO:0000313" key="2">
    <source>
        <dbReference type="EMBL" id="KAG2496086.1"/>
    </source>
</evidence>
<keyword evidence="3" id="KW-1185">Reference proteome</keyword>
<protein>
    <submittedName>
        <fullName evidence="2">Uncharacterized protein</fullName>
    </submittedName>
</protein>
<comment type="caution">
    <text evidence="2">The sequence shown here is derived from an EMBL/GenBank/DDBJ whole genome shotgun (WGS) entry which is preliminary data.</text>
</comment>
<feature type="region of interest" description="Disordered" evidence="1">
    <location>
        <begin position="1"/>
        <end position="28"/>
    </location>
</feature>
<dbReference type="Proteomes" id="UP000612055">
    <property type="component" value="Unassembled WGS sequence"/>
</dbReference>
<gene>
    <name evidence="2" type="ORF">HYH03_005689</name>
</gene>
<sequence length="195" mass="20946">MQPKSMAQFEDFAPTNRRHFVPQDQLGKDLAPIEDGRTLPVTLARSRAAHDGAEMAEDPTSFVSTSGKEMAAAQNGPMLSTTQAMQQGVSLEPKKRTGKKILGPPGQQQQQLFLGGSAAGLRSEPLSVLELGTTKQSPHVPGYTGHISRATKASDPAPQRSMDKSLDPAPQRSMDKSLVVENYKPYGAGYTGRKT</sequence>
<evidence type="ECO:0000256" key="1">
    <source>
        <dbReference type="SAM" id="MobiDB-lite"/>
    </source>
</evidence>
<organism evidence="2 3">
    <name type="scientific">Edaphochlamys debaryana</name>
    <dbReference type="NCBI Taxonomy" id="47281"/>
    <lineage>
        <taxon>Eukaryota</taxon>
        <taxon>Viridiplantae</taxon>
        <taxon>Chlorophyta</taxon>
        <taxon>core chlorophytes</taxon>
        <taxon>Chlorophyceae</taxon>
        <taxon>CS clade</taxon>
        <taxon>Chlamydomonadales</taxon>
        <taxon>Chlamydomonadales incertae sedis</taxon>
        <taxon>Edaphochlamys</taxon>
    </lineage>
</organism>
<name>A0A835Y8C9_9CHLO</name>
<feature type="region of interest" description="Disordered" evidence="1">
    <location>
        <begin position="48"/>
        <end position="68"/>
    </location>
</feature>
<reference evidence="2" key="1">
    <citation type="journal article" date="2020" name="bioRxiv">
        <title>Comparative genomics of Chlamydomonas.</title>
        <authorList>
            <person name="Craig R.J."/>
            <person name="Hasan A.R."/>
            <person name="Ness R.W."/>
            <person name="Keightley P.D."/>
        </authorList>
    </citation>
    <scope>NUCLEOTIDE SEQUENCE</scope>
    <source>
        <strain evidence="2">CCAP 11/70</strain>
    </source>
</reference>
<dbReference type="AlphaFoldDB" id="A0A835Y8C9"/>
<proteinExistence type="predicted"/>
<evidence type="ECO:0000313" key="3">
    <source>
        <dbReference type="Proteomes" id="UP000612055"/>
    </source>
</evidence>